<dbReference type="GO" id="GO:0010008">
    <property type="term" value="C:endosome membrane"/>
    <property type="evidence" value="ECO:0007669"/>
    <property type="project" value="UniProtKB-SubCell"/>
</dbReference>
<feature type="transmembrane region" description="Helical" evidence="26">
    <location>
        <begin position="180"/>
        <end position="205"/>
    </location>
</feature>
<keyword evidence="13 24" id="KW-0863">Zinc-finger</keyword>
<evidence type="ECO:0000313" key="30">
    <source>
        <dbReference type="Proteomes" id="UP001479290"/>
    </source>
</evidence>
<evidence type="ECO:0000256" key="14">
    <source>
        <dbReference type="ARBA" id="ARBA00022786"/>
    </source>
</evidence>
<keyword evidence="17 26" id="KW-1133">Transmembrane helix</keyword>
<dbReference type="EMBL" id="JAWDJR010000005">
    <property type="protein sequence ID" value="KAK9974017.1"/>
    <property type="molecule type" value="Genomic_DNA"/>
</dbReference>
<evidence type="ECO:0000256" key="3">
    <source>
        <dbReference type="ARBA" id="ARBA00004352"/>
    </source>
</evidence>
<dbReference type="GO" id="GO:0005886">
    <property type="term" value="C:plasma membrane"/>
    <property type="evidence" value="ECO:0007669"/>
    <property type="project" value="UniProtKB-SubCell"/>
</dbReference>
<proteinExistence type="inferred from homology"/>
<dbReference type="InterPro" id="IPR001841">
    <property type="entry name" value="Znf_RING"/>
</dbReference>
<evidence type="ECO:0000256" key="9">
    <source>
        <dbReference type="ARBA" id="ARBA00022692"/>
    </source>
</evidence>
<evidence type="ECO:0000256" key="19">
    <source>
        <dbReference type="ARBA" id="ARBA00023180"/>
    </source>
</evidence>
<evidence type="ECO:0000256" key="26">
    <source>
        <dbReference type="SAM" id="Phobius"/>
    </source>
</evidence>
<dbReference type="GO" id="GO:0061630">
    <property type="term" value="F:ubiquitin protein ligase activity"/>
    <property type="evidence" value="ECO:0007669"/>
    <property type="project" value="UniProtKB-EC"/>
</dbReference>
<feature type="chain" id="PRO_5043463911" description="E3 ubiquitin-protein ligase RNF167" evidence="27">
    <location>
        <begin position="26"/>
        <end position="411"/>
    </location>
</feature>
<comment type="pathway">
    <text evidence="5">Protein modification; protein ubiquitination.</text>
</comment>
<organism evidence="29 30">
    <name type="scientific">Culter alburnus</name>
    <name type="common">Topmouth culter</name>
    <dbReference type="NCBI Taxonomy" id="194366"/>
    <lineage>
        <taxon>Eukaryota</taxon>
        <taxon>Metazoa</taxon>
        <taxon>Chordata</taxon>
        <taxon>Craniata</taxon>
        <taxon>Vertebrata</taxon>
        <taxon>Euteleostomi</taxon>
        <taxon>Actinopterygii</taxon>
        <taxon>Neopterygii</taxon>
        <taxon>Teleostei</taxon>
        <taxon>Ostariophysi</taxon>
        <taxon>Cypriniformes</taxon>
        <taxon>Xenocyprididae</taxon>
        <taxon>Xenocypridinae</taxon>
        <taxon>Culter</taxon>
    </lineage>
</organism>
<dbReference type="InterPro" id="IPR046450">
    <property type="entry name" value="PA_dom_sf"/>
</dbReference>
<evidence type="ECO:0000256" key="27">
    <source>
        <dbReference type="SAM" id="SignalP"/>
    </source>
</evidence>
<evidence type="ECO:0000256" key="5">
    <source>
        <dbReference type="ARBA" id="ARBA00004906"/>
    </source>
</evidence>
<dbReference type="InterPro" id="IPR013083">
    <property type="entry name" value="Znf_RING/FYVE/PHD"/>
</dbReference>
<dbReference type="Gene3D" id="3.50.30.30">
    <property type="match status" value="1"/>
</dbReference>
<comment type="caution">
    <text evidence="29">The sequence shown here is derived from an EMBL/GenBank/DDBJ whole genome shotgun (WGS) entry which is preliminary data.</text>
</comment>
<dbReference type="Pfam" id="PF02225">
    <property type="entry name" value="PA"/>
    <property type="match status" value="1"/>
</dbReference>
<evidence type="ECO:0000256" key="13">
    <source>
        <dbReference type="ARBA" id="ARBA00022771"/>
    </source>
</evidence>
<evidence type="ECO:0000256" key="22">
    <source>
        <dbReference type="ARBA" id="ARBA00067426"/>
    </source>
</evidence>
<evidence type="ECO:0000256" key="16">
    <source>
        <dbReference type="ARBA" id="ARBA00022843"/>
    </source>
</evidence>
<keyword evidence="15" id="KW-0862">Zinc</keyword>
<dbReference type="CDD" id="cd16796">
    <property type="entry name" value="RING-H2_RNF13"/>
    <property type="match status" value="1"/>
</dbReference>
<evidence type="ECO:0000256" key="8">
    <source>
        <dbReference type="ARBA" id="ARBA00022679"/>
    </source>
</evidence>
<keyword evidence="30" id="KW-1185">Reference proteome</keyword>
<dbReference type="SMART" id="SM00184">
    <property type="entry name" value="RING"/>
    <property type="match status" value="1"/>
</dbReference>
<dbReference type="PANTHER" id="PTHR47168:SF1">
    <property type="entry name" value="OS02G0798600 PROTEIN"/>
    <property type="match status" value="1"/>
</dbReference>
<dbReference type="CDD" id="cd02123">
    <property type="entry name" value="PA_C_RZF_like"/>
    <property type="match status" value="1"/>
</dbReference>
<evidence type="ECO:0000259" key="28">
    <source>
        <dbReference type="PROSITE" id="PS50089"/>
    </source>
</evidence>
<evidence type="ECO:0000256" key="18">
    <source>
        <dbReference type="ARBA" id="ARBA00023136"/>
    </source>
</evidence>
<feature type="region of interest" description="Disordered" evidence="25">
    <location>
        <begin position="283"/>
        <end position="348"/>
    </location>
</feature>
<keyword evidence="14" id="KW-0833">Ubl conjugation pathway</keyword>
<evidence type="ECO:0000256" key="2">
    <source>
        <dbReference type="ARBA" id="ARBA00004251"/>
    </source>
</evidence>
<feature type="signal peptide" evidence="27">
    <location>
        <begin position="1"/>
        <end position="25"/>
    </location>
</feature>
<keyword evidence="9 26" id="KW-0812">Transmembrane</keyword>
<evidence type="ECO:0000256" key="12">
    <source>
        <dbReference type="ARBA" id="ARBA00022753"/>
    </source>
</evidence>
<dbReference type="FunFam" id="3.50.30.30:FF:000013">
    <property type="entry name" value="E3 ubiquitin-protein ligase RNF167"/>
    <property type="match status" value="1"/>
</dbReference>
<comment type="similarity">
    <text evidence="21">Belongs to the Godzilla family.</text>
</comment>
<dbReference type="Pfam" id="PF13639">
    <property type="entry name" value="zf-RING_2"/>
    <property type="match status" value="1"/>
</dbReference>
<dbReference type="PROSITE" id="PS50089">
    <property type="entry name" value="ZF_RING_2"/>
    <property type="match status" value="1"/>
</dbReference>
<feature type="compositionally biased region" description="Acidic residues" evidence="25">
    <location>
        <begin position="382"/>
        <end position="392"/>
    </location>
</feature>
<evidence type="ECO:0000256" key="6">
    <source>
        <dbReference type="ARBA" id="ARBA00012483"/>
    </source>
</evidence>
<dbReference type="Proteomes" id="UP001479290">
    <property type="component" value="Unassembled WGS sequence"/>
</dbReference>
<comment type="subcellular location">
    <subcellularLocation>
        <location evidence="2">Cell membrane</location>
        <topology evidence="2">Single-pass type I membrane protein</topology>
    </subcellularLocation>
    <subcellularLocation>
        <location evidence="4">Endosome membrane</location>
        <topology evidence="4">Single-pass type I membrane protein</topology>
    </subcellularLocation>
    <subcellularLocation>
        <location evidence="3">Lysosome membrane</location>
        <topology evidence="3">Single-pass type I membrane protein</topology>
    </subcellularLocation>
</comment>
<keyword evidence="20" id="KW-0458">Lysosome</keyword>
<dbReference type="FunFam" id="3.30.40.10:FF:000099">
    <property type="entry name" value="E3 ubiquitin-protein ligase RNF167"/>
    <property type="match status" value="1"/>
</dbReference>
<dbReference type="GO" id="GO:0008270">
    <property type="term" value="F:zinc ion binding"/>
    <property type="evidence" value="ECO:0007669"/>
    <property type="project" value="UniProtKB-KW"/>
</dbReference>
<dbReference type="InterPro" id="IPR051653">
    <property type="entry name" value="E3_ligase_sorting_rcpt"/>
</dbReference>
<keyword evidence="8" id="KW-0808">Transferase</keyword>
<evidence type="ECO:0000256" key="7">
    <source>
        <dbReference type="ARBA" id="ARBA00022475"/>
    </source>
</evidence>
<evidence type="ECO:0000256" key="17">
    <source>
        <dbReference type="ARBA" id="ARBA00022989"/>
    </source>
</evidence>
<evidence type="ECO:0000256" key="11">
    <source>
        <dbReference type="ARBA" id="ARBA00022729"/>
    </source>
</evidence>
<keyword evidence="19" id="KW-0325">Glycoprotein</keyword>
<feature type="region of interest" description="Disordered" evidence="25">
    <location>
        <begin position="361"/>
        <end position="411"/>
    </location>
</feature>
<evidence type="ECO:0000256" key="25">
    <source>
        <dbReference type="SAM" id="MobiDB-lite"/>
    </source>
</evidence>
<dbReference type="SUPFAM" id="SSF52025">
    <property type="entry name" value="PA domain"/>
    <property type="match status" value="1"/>
</dbReference>
<dbReference type="InterPro" id="IPR044744">
    <property type="entry name" value="ZNRF4/RNF13/RNF167_PA"/>
</dbReference>
<keyword evidence="11 27" id="KW-0732">Signal</keyword>
<sequence length="411" mass="45115">MVCVGTLGVSVLVLCFTLAPSPGQAYIYAHYSNMTSMLFEDLPALFGSPLPKDGLTGVLVEASPLNACIPIDPPPVSPTPSDPTTNSTTKYIVLIRRYDCNFDIKVLHAQRAGFSAAIVHNMYSNSLLSMGYSNDTIAEEIEIPSVFTSYYASQILRSFIIPEKGAYVILKPEFSFPLSYYLIPFTGVVGMIIIVMVIILIVRCVQHRKRLRKNRLSKEQLKKIPTHKFVKGDEYDVCAICLDEYEEGDKLRVLPCSHAYHCRCVDPWLTQTKKTCPVCKQRVTRPNPEHSESSDSEEEAGPREAGEEEEGVISEADSERTPLLRSSNPASPASSSPPPNYASTVTSPAAVATVTTSAQCLPHTPQHDVPLLGQDEYCSPIEDSDEATDDEEGHPSDNDTTELIGRGALRV</sequence>
<name>A0AAW2AN71_CULAL</name>
<dbReference type="AlphaFoldDB" id="A0AAW2AN71"/>
<dbReference type="GO" id="GO:0005765">
    <property type="term" value="C:lysosomal membrane"/>
    <property type="evidence" value="ECO:0007669"/>
    <property type="project" value="UniProtKB-SubCell"/>
</dbReference>
<protein>
    <recommendedName>
        <fullName evidence="22">E3 ubiquitin-protein ligase RNF167</fullName>
        <ecNumber evidence="6">2.3.2.27</ecNumber>
    </recommendedName>
    <alternativeName>
        <fullName evidence="23">RING finger protein 167</fullName>
    </alternativeName>
</protein>
<reference evidence="29 30" key="1">
    <citation type="submission" date="2024-05" db="EMBL/GenBank/DDBJ databases">
        <title>A high-quality chromosomal-level genome assembly of Topmouth culter (Culter alburnus).</title>
        <authorList>
            <person name="Zhao H."/>
        </authorList>
    </citation>
    <scope>NUCLEOTIDE SEQUENCE [LARGE SCALE GENOMIC DNA]</scope>
    <source>
        <strain evidence="29">CATC2023</strain>
        <tissue evidence="29">Muscle</tissue>
    </source>
</reference>
<keyword evidence="7" id="KW-1003">Cell membrane</keyword>
<dbReference type="SUPFAM" id="SSF57850">
    <property type="entry name" value="RING/U-box"/>
    <property type="match status" value="1"/>
</dbReference>
<keyword evidence="16" id="KW-0832">Ubl conjugation</keyword>
<evidence type="ECO:0000256" key="21">
    <source>
        <dbReference type="ARBA" id="ARBA00060894"/>
    </source>
</evidence>
<evidence type="ECO:0000256" key="24">
    <source>
        <dbReference type="PROSITE-ProRule" id="PRU00175"/>
    </source>
</evidence>
<dbReference type="InterPro" id="IPR003137">
    <property type="entry name" value="PA_domain"/>
</dbReference>
<evidence type="ECO:0000256" key="15">
    <source>
        <dbReference type="ARBA" id="ARBA00022833"/>
    </source>
</evidence>
<keyword evidence="10" id="KW-0479">Metal-binding</keyword>
<evidence type="ECO:0000313" key="29">
    <source>
        <dbReference type="EMBL" id="KAK9974017.1"/>
    </source>
</evidence>
<evidence type="ECO:0000256" key="20">
    <source>
        <dbReference type="ARBA" id="ARBA00023228"/>
    </source>
</evidence>
<evidence type="ECO:0000256" key="1">
    <source>
        <dbReference type="ARBA" id="ARBA00000900"/>
    </source>
</evidence>
<dbReference type="PANTHER" id="PTHR47168">
    <property type="entry name" value="RING ZINC FINGER DOMAIN SUPERFAMILY PROTEIN-RELATED"/>
    <property type="match status" value="1"/>
</dbReference>
<feature type="domain" description="RING-type" evidence="28">
    <location>
        <begin position="238"/>
        <end position="280"/>
    </location>
</feature>
<evidence type="ECO:0000256" key="4">
    <source>
        <dbReference type="ARBA" id="ARBA00004530"/>
    </source>
</evidence>
<keyword evidence="18 26" id="KW-0472">Membrane</keyword>
<gene>
    <name evidence="29" type="ORF">ABG768_022127</name>
</gene>
<dbReference type="GO" id="GO:1902532">
    <property type="term" value="P:negative regulation of intracellular signal transduction"/>
    <property type="evidence" value="ECO:0007669"/>
    <property type="project" value="UniProtKB-ARBA"/>
</dbReference>
<keyword evidence="12" id="KW-0967">Endosome</keyword>
<dbReference type="Gene3D" id="3.30.40.10">
    <property type="entry name" value="Zinc/RING finger domain, C3HC4 (zinc finger)"/>
    <property type="match status" value="1"/>
</dbReference>
<dbReference type="EC" id="2.3.2.27" evidence="6"/>
<evidence type="ECO:0000256" key="10">
    <source>
        <dbReference type="ARBA" id="ARBA00022723"/>
    </source>
</evidence>
<comment type="catalytic activity">
    <reaction evidence="1">
        <text>S-ubiquitinyl-[E2 ubiquitin-conjugating enzyme]-L-cysteine + [acceptor protein]-L-lysine = [E2 ubiquitin-conjugating enzyme]-L-cysteine + N(6)-ubiquitinyl-[acceptor protein]-L-lysine.</text>
        <dbReference type="EC" id="2.3.2.27"/>
    </reaction>
</comment>
<dbReference type="GO" id="GO:0006511">
    <property type="term" value="P:ubiquitin-dependent protein catabolic process"/>
    <property type="evidence" value="ECO:0007669"/>
    <property type="project" value="UniProtKB-ARBA"/>
</dbReference>
<accession>A0AAW2AN71</accession>
<evidence type="ECO:0000256" key="23">
    <source>
        <dbReference type="ARBA" id="ARBA00080393"/>
    </source>
</evidence>